<dbReference type="Pfam" id="PF02519">
    <property type="entry name" value="Auxin_inducible"/>
    <property type="match status" value="1"/>
</dbReference>
<organism evidence="2 3">
    <name type="scientific">Nelumbo nucifera</name>
    <name type="common">Sacred lotus</name>
    <dbReference type="NCBI Taxonomy" id="4432"/>
    <lineage>
        <taxon>Eukaryota</taxon>
        <taxon>Viridiplantae</taxon>
        <taxon>Streptophyta</taxon>
        <taxon>Embryophyta</taxon>
        <taxon>Tracheophyta</taxon>
        <taxon>Spermatophyta</taxon>
        <taxon>Magnoliopsida</taxon>
        <taxon>Proteales</taxon>
        <taxon>Nelumbonaceae</taxon>
        <taxon>Nelumbo</taxon>
    </lineage>
</organism>
<name>A0A1U7ZR66_NELNU</name>
<sequence>MANSKQTVSGSSHGRRKSSGLALAMLLRLISKRLQRGFSSVPAFRRVAPNPRGELEFDHGLVPADVKEGHFAVFAVKGEERKRFVVELAYLTDPHFLRLLSLAEEEFGFKQQGALVVPCRPDDLHRILVRGKTTPPEIS</sequence>
<dbReference type="PANTHER" id="PTHR31374:SF153">
    <property type="entry name" value="AUXIN-RESPONSIVE PROTEIN SAUR36-LIKE"/>
    <property type="match status" value="1"/>
</dbReference>
<reference evidence="3" key="1">
    <citation type="submission" date="2025-08" db="UniProtKB">
        <authorList>
            <consortium name="RefSeq"/>
        </authorList>
    </citation>
    <scope>IDENTIFICATION</scope>
</reference>
<protein>
    <submittedName>
        <fullName evidence="3">Auxin-responsive protein SAUR36-like</fullName>
    </submittedName>
</protein>
<comment type="similarity">
    <text evidence="1">Belongs to the ARG7 family.</text>
</comment>
<proteinExistence type="inferred from homology"/>
<dbReference type="InterPro" id="IPR003676">
    <property type="entry name" value="SAUR_fam"/>
</dbReference>
<evidence type="ECO:0000256" key="1">
    <source>
        <dbReference type="ARBA" id="ARBA00006974"/>
    </source>
</evidence>
<dbReference type="GeneID" id="104595420"/>
<dbReference type="AlphaFoldDB" id="A0A1U7ZR66"/>
<dbReference type="KEGG" id="nnu:104595420"/>
<accession>A0A1U7ZR66</accession>
<dbReference type="RefSeq" id="XP_010254454.1">
    <property type="nucleotide sequence ID" value="XM_010256152.2"/>
</dbReference>
<dbReference type="PANTHER" id="PTHR31374">
    <property type="entry name" value="AUXIN-INDUCED PROTEIN-LIKE-RELATED"/>
    <property type="match status" value="1"/>
</dbReference>
<dbReference type="Proteomes" id="UP000189703">
    <property type="component" value="Unplaced"/>
</dbReference>
<dbReference type="eggNOG" id="ENOG502S6EU">
    <property type="taxonomic scope" value="Eukaryota"/>
</dbReference>
<dbReference type="GO" id="GO:0009733">
    <property type="term" value="P:response to auxin"/>
    <property type="evidence" value="ECO:0007669"/>
    <property type="project" value="InterPro"/>
</dbReference>
<evidence type="ECO:0000313" key="2">
    <source>
        <dbReference type="Proteomes" id="UP000189703"/>
    </source>
</evidence>
<dbReference type="OrthoDB" id="1930622at2759"/>
<gene>
    <name evidence="3" type="primary">LOC104595420</name>
</gene>
<keyword evidence="2" id="KW-1185">Reference proteome</keyword>
<evidence type="ECO:0000313" key="3">
    <source>
        <dbReference type="RefSeq" id="XP_010254454.1"/>
    </source>
</evidence>